<feature type="domain" description="HTH cro/C1-type" evidence="4">
    <location>
        <begin position="1"/>
        <end position="55"/>
    </location>
</feature>
<proteinExistence type="predicted"/>
<dbReference type="EMBL" id="JARQDL010000028">
    <property type="protein sequence ID" value="MDT2947194.1"/>
    <property type="molecule type" value="Genomic_DNA"/>
</dbReference>
<dbReference type="SUPFAM" id="SSF47413">
    <property type="entry name" value="lambda repressor-like DNA-binding domains"/>
    <property type="match status" value="1"/>
</dbReference>
<evidence type="ECO:0000313" key="6">
    <source>
        <dbReference type="Proteomes" id="UP001250218"/>
    </source>
</evidence>
<gene>
    <name evidence="5" type="ORF">P7I04_14375</name>
</gene>
<keyword evidence="2" id="KW-0238">DNA-binding</keyword>
<dbReference type="SUPFAM" id="SSF51182">
    <property type="entry name" value="RmlC-like cupins"/>
    <property type="match status" value="1"/>
</dbReference>
<dbReference type="InterPro" id="IPR050807">
    <property type="entry name" value="TransReg_Diox_bact_type"/>
</dbReference>
<dbReference type="Pfam" id="PF01381">
    <property type="entry name" value="HTH_3"/>
    <property type="match status" value="1"/>
</dbReference>
<evidence type="ECO:0000256" key="2">
    <source>
        <dbReference type="ARBA" id="ARBA00023125"/>
    </source>
</evidence>
<dbReference type="InterPro" id="IPR014710">
    <property type="entry name" value="RmlC-like_jellyroll"/>
</dbReference>
<dbReference type="InterPro" id="IPR010982">
    <property type="entry name" value="Lambda_DNA-bd_dom_sf"/>
</dbReference>
<dbReference type="PROSITE" id="PS50943">
    <property type="entry name" value="HTH_CROC1"/>
    <property type="match status" value="1"/>
</dbReference>
<dbReference type="InterPro" id="IPR011051">
    <property type="entry name" value="RmlC_Cupin_sf"/>
</dbReference>
<dbReference type="Proteomes" id="UP001250218">
    <property type="component" value="Unassembled WGS sequence"/>
</dbReference>
<comment type="caution">
    <text evidence="5">The sequence shown here is derived from an EMBL/GenBank/DDBJ whole genome shotgun (WGS) entry which is preliminary data.</text>
</comment>
<dbReference type="PANTHER" id="PTHR46797">
    <property type="entry name" value="HTH-TYPE TRANSCRIPTIONAL REGULATOR"/>
    <property type="match status" value="1"/>
</dbReference>
<evidence type="ECO:0000259" key="4">
    <source>
        <dbReference type="PROSITE" id="PS50943"/>
    </source>
</evidence>
<dbReference type="GO" id="GO:0005829">
    <property type="term" value="C:cytosol"/>
    <property type="evidence" value="ECO:0007669"/>
    <property type="project" value="TreeGrafter"/>
</dbReference>
<dbReference type="PANTHER" id="PTHR46797:SF23">
    <property type="entry name" value="HTH-TYPE TRANSCRIPTIONAL REGULATOR SUTR"/>
    <property type="match status" value="1"/>
</dbReference>
<dbReference type="Gene3D" id="1.10.260.40">
    <property type="entry name" value="lambda repressor-like DNA-binding domains"/>
    <property type="match status" value="1"/>
</dbReference>
<protein>
    <submittedName>
        <fullName evidence="5">XRE family transcriptional regulator</fullName>
    </submittedName>
</protein>
<accession>A0AAP5PE07</accession>
<dbReference type="InterPro" id="IPR001387">
    <property type="entry name" value="Cro/C1-type_HTH"/>
</dbReference>
<dbReference type="AlphaFoldDB" id="A0AAP5PE07"/>
<dbReference type="Pfam" id="PF07883">
    <property type="entry name" value="Cupin_2"/>
    <property type="match status" value="1"/>
</dbReference>
<dbReference type="InterPro" id="IPR013096">
    <property type="entry name" value="Cupin_2"/>
</dbReference>
<evidence type="ECO:0000256" key="1">
    <source>
        <dbReference type="ARBA" id="ARBA00023015"/>
    </source>
</evidence>
<dbReference type="CDD" id="cd02209">
    <property type="entry name" value="cupin_XRE_C"/>
    <property type="match status" value="1"/>
</dbReference>
<organism evidence="5 6">
    <name type="scientific">Lactococcus lactis</name>
    <dbReference type="NCBI Taxonomy" id="1358"/>
    <lineage>
        <taxon>Bacteria</taxon>
        <taxon>Bacillati</taxon>
        <taxon>Bacillota</taxon>
        <taxon>Bacilli</taxon>
        <taxon>Lactobacillales</taxon>
        <taxon>Streptococcaceae</taxon>
        <taxon>Lactococcus</taxon>
    </lineage>
</organism>
<dbReference type="CDD" id="cd00093">
    <property type="entry name" value="HTH_XRE"/>
    <property type="match status" value="1"/>
</dbReference>
<dbReference type="GO" id="GO:0003700">
    <property type="term" value="F:DNA-binding transcription factor activity"/>
    <property type="evidence" value="ECO:0007669"/>
    <property type="project" value="TreeGrafter"/>
</dbReference>
<keyword evidence="1" id="KW-0805">Transcription regulation</keyword>
<dbReference type="SMART" id="SM00530">
    <property type="entry name" value="HTH_XRE"/>
    <property type="match status" value="1"/>
</dbReference>
<dbReference type="Gene3D" id="2.60.120.10">
    <property type="entry name" value="Jelly Rolls"/>
    <property type="match status" value="1"/>
</dbReference>
<dbReference type="GO" id="GO:0003677">
    <property type="term" value="F:DNA binding"/>
    <property type="evidence" value="ECO:0007669"/>
    <property type="project" value="UniProtKB-KW"/>
</dbReference>
<sequence length="175" mass="19949">MKKYRESKNFSLDDVVTLTGVSKPSLSNIERAATSPSINILWKISKGLGLPIAYFFEEKEAVYELVDINDLNMIDTDNNLIKAFSAFTWNPSNNFEIFYVELIPGAERLSDAHIDGSVEIIIPLKGELLFQINDEEIKISPQKLFKFNSDIAHKYMNQGAETCELILVMMYPFKE</sequence>
<evidence type="ECO:0000256" key="3">
    <source>
        <dbReference type="ARBA" id="ARBA00023163"/>
    </source>
</evidence>
<keyword evidence="3" id="KW-0804">Transcription</keyword>
<evidence type="ECO:0000313" key="5">
    <source>
        <dbReference type="EMBL" id="MDT2947194.1"/>
    </source>
</evidence>
<dbReference type="RefSeq" id="WP_311803541.1">
    <property type="nucleotide sequence ID" value="NZ_JARQCI010000023.1"/>
</dbReference>
<reference evidence="5" key="1">
    <citation type="submission" date="2023-03" db="EMBL/GenBank/DDBJ databases">
        <authorList>
            <person name="Shen W."/>
            <person name="Cai J."/>
        </authorList>
    </citation>
    <scope>NUCLEOTIDE SEQUENCE</scope>
    <source>
        <strain evidence="5">Y37</strain>
    </source>
</reference>
<name>A0AAP5PE07_9LACT</name>